<evidence type="ECO:0000259" key="2">
    <source>
        <dbReference type="SMART" id="SM00507"/>
    </source>
</evidence>
<dbReference type="EMBL" id="JAXAVU010000001">
    <property type="protein sequence ID" value="MDX8141127.1"/>
    <property type="molecule type" value="Genomic_DNA"/>
</dbReference>
<feature type="domain" description="HNH nuclease" evidence="2">
    <location>
        <begin position="310"/>
        <end position="362"/>
    </location>
</feature>
<accession>A0ABU4UNQ2</accession>
<feature type="region of interest" description="Disordered" evidence="1">
    <location>
        <begin position="399"/>
        <end position="434"/>
    </location>
</feature>
<keyword evidence="4" id="KW-1185">Reference proteome</keyword>
<dbReference type="InterPro" id="IPR003870">
    <property type="entry name" value="DUF222"/>
</dbReference>
<dbReference type="SMART" id="SM00507">
    <property type="entry name" value="HNHc"/>
    <property type="match status" value="1"/>
</dbReference>
<protein>
    <submittedName>
        <fullName evidence="3">DUF222 domain-containing protein</fullName>
    </submittedName>
</protein>
<dbReference type="CDD" id="cd00085">
    <property type="entry name" value="HNHc"/>
    <property type="match status" value="1"/>
</dbReference>
<reference evidence="3 4" key="1">
    <citation type="submission" date="2023-11" db="EMBL/GenBank/DDBJ databases">
        <title>Lentzea sokolovensis, sp. nov., Lentzea kristufkii, sp. nov., and Lentzea miocenensis, sp. nov., rare actinobacteria from Sokolov Coal Basin, Miocene lacustrine sediment, Czech Republic.</title>
        <authorList>
            <person name="Lara A."/>
            <person name="Kotroba L."/>
            <person name="Nouioui I."/>
            <person name="Neumann-Schaal M."/>
            <person name="Mast Y."/>
            <person name="Chronakova A."/>
        </authorList>
    </citation>
    <scope>NUCLEOTIDE SEQUENCE [LARGE SCALE GENOMIC DNA]</scope>
    <source>
        <strain evidence="3 4">BCCO 10_0061</strain>
    </source>
</reference>
<evidence type="ECO:0000313" key="4">
    <source>
        <dbReference type="Proteomes" id="UP001285352"/>
    </source>
</evidence>
<feature type="compositionally biased region" description="Basic and acidic residues" evidence="1">
    <location>
        <begin position="400"/>
        <end position="411"/>
    </location>
</feature>
<dbReference type="Pfam" id="PF02720">
    <property type="entry name" value="DUF222"/>
    <property type="match status" value="1"/>
</dbReference>
<dbReference type="RefSeq" id="WP_319973439.1">
    <property type="nucleotide sequence ID" value="NZ_JAXAVU010000001.1"/>
</dbReference>
<evidence type="ECO:0000313" key="3">
    <source>
        <dbReference type="EMBL" id="MDX8141127.1"/>
    </source>
</evidence>
<comment type="caution">
    <text evidence="3">The sequence shown here is derived from an EMBL/GenBank/DDBJ whole genome shotgun (WGS) entry which is preliminary data.</text>
</comment>
<gene>
    <name evidence="3" type="ORF">SK854_03325</name>
</gene>
<feature type="compositionally biased region" description="Pro residues" evidence="1">
    <location>
        <begin position="424"/>
        <end position="434"/>
    </location>
</feature>
<dbReference type="Gene3D" id="1.10.30.50">
    <property type="match status" value="1"/>
</dbReference>
<proteinExistence type="predicted"/>
<name>A0ABU4UNQ2_9PSEU</name>
<sequence length="434" mass="48234">MSEPDPCLLSTDELLSSVVSEVVEIRVREHAVLRKLAELDRRGAAEELGYKDLPQVLRHAVRWDLKTARQWLANAHALSHDITPTGSRLEPDLPVTAAAVAEGTLSADHISAVAEVMKKLPAAAEAPVVEFAQAHEPSAVRSFGKELAYRLYQDDPEPRDTEPAPPTNQHVMRWKGECLEIWAKLDKITGAKYEALLDPLAKPRPETPEEGPDLRTRSEREGDALAELVDLMLRADQLPEHGGEPVSLTLTMRYEDLVSQAGQAMLDNRERIPAAEARQLACNAGIIPLVLGERSQPMDIGRKARTFPAAIRRVLVARDQGCAFPGCERPPKHCDAHHVRFWSNGGGTSVDNAVLLCRNHHRLIHHSEWEIRMVHGLPRFYPPGWLDPDRAARRNVLHAFEGDEPKTRRTDSLGTLTPSWVLPQPRPQPAPALV</sequence>
<evidence type="ECO:0000256" key="1">
    <source>
        <dbReference type="SAM" id="MobiDB-lite"/>
    </source>
</evidence>
<dbReference type="Proteomes" id="UP001285352">
    <property type="component" value="Unassembled WGS sequence"/>
</dbReference>
<dbReference type="InterPro" id="IPR003615">
    <property type="entry name" value="HNH_nuc"/>
</dbReference>
<organism evidence="3 4">
    <name type="scientific">Lentzea sokolovensis</name>
    <dbReference type="NCBI Taxonomy" id="3095429"/>
    <lineage>
        <taxon>Bacteria</taxon>
        <taxon>Bacillati</taxon>
        <taxon>Actinomycetota</taxon>
        <taxon>Actinomycetes</taxon>
        <taxon>Pseudonocardiales</taxon>
        <taxon>Pseudonocardiaceae</taxon>
        <taxon>Lentzea</taxon>
    </lineage>
</organism>